<evidence type="ECO:0000256" key="4">
    <source>
        <dbReference type="ARBA" id="ARBA00022525"/>
    </source>
</evidence>
<keyword evidence="9" id="KW-0472">Membrane</keyword>
<evidence type="ECO:0000256" key="12">
    <source>
        <dbReference type="ARBA" id="ARBA00023288"/>
    </source>
</evidence>
<evidence type="ECO:0000256" key="6">
    <source>
        <dbReference type="ARBA" id="ARBA00022729"/>
    </source>
</evidence>
<evidence type="ECO:0000313" key="16">
    <source>
        <dbReference type="EMBL" id="KSA01286.1"/>
    </source>
</evidence>
<evidence type="ECO:0000256" key="11">
    <source>
        <dbReference type="ARBA" id="ARBA00023180"/>
    </source>
</evidence>
<dbReference type="InterPro" id="IPR043063">
    <property type="entry name" value="Agglutinin-like_N_N2"/>
</dbReference>
<dbReference type="InterPro" id="IPR008966">
    <property type="entry name" value="Adhesion_dom_sf"/>
</dbReference>
<evidence type="ECO:0000256" key="10">
    <source>
        <dbReference type="ARBA" id="ARBA00023157"/>
    </source>
</evidence>
<evidence type="ECO:0000313" key="17">
    <source>
        <dbReference type="Proteomes" id="UP000054251"/>
    </source>
</evidence>
<keyword evidence="8" id="KW-0130">Cell adhesion</keyword>
<dbReference type="InterPro" id="IPR033504">
    <property type="entry name" value="ALS"/>
</dbReference>
<dbReference type="AlphaFoldDB" id="A0A0V1PYM6"/>
<gene>
    <name evidence="16" type="ORF">AC631_02982</name>
</gene>
<evidence type="ECO:0000256" key="13">
    <source>
        <dbReference type="SAM" id="MobiDB-lite"/>
    </source>
</evidence>
<dbReference type="Proteomes" id="UP000054251">
    <property type="component" value="Unassembled WGS sequence"/>
</dbReference>
<dbReference type="SMART" id="SM01056">
    <property type="entry name" value="Candida_ALS_N"/>
    <property type="match status" value="1"/>
</dbReference>
<evidence type="ECO:0000256" key="8">
    <source>
        <dbReference type="ARBA" id="ARBA00022889"/>
    </source>
</evidence>
<dbReference type="EMBL" id="LMYN01000058">
    <property type="protein sequence ID" value="KSA01286.1"/>
    <property type="molecule type" value="Genomic_DNA"/>
</dbReference>
<keyword evidence="7" id="KW-0677">Repeat</keyword>
<organism evidence="16 17">
    <name type="scientific">Debaryomyces fabryi</name>
    <dbReference type="NCBI Taxonomy" id="58627"/>
    <lineage>
        <taxon>Eukaryota</taxon>
        <taxon>Fungi</taxon>
        <taxon>Dikarya</taxon>
        <taxon>Ascomycota</taxon>
        <taxon>Saccharomycotina</taxon>
        <taxon>Pichiomycetes</taxon>
        <taxon>Debaryomycetaceae</taxon>
        <taxon>Debaryomyces</taxon>
    </lineage>
</organism>
<name>A0A0V1PYM6_9ASCO</name>
<keyword evidence="3" id="KW-0134">Cell wall</keyword>
<sequence>MKTSFNTLFIALVLLETATAITLTNIWQSLEITNPSILNRPQDIRKATVGWKISTAAVLPNDIFFFLMPYVFKTKFDSDEILLKASGTVYARCKVNDGSFNSDTSYFKCTMTSSVDDKKGLTATGEIEIDFVFNAGGSSSDSDILSAKRFVSGNNQISFNNMESDVNFQAGPFFRDKKTDELLYYSRSTPQDLEQVFILSGTCNEGITSGSIVFTTNNSVDCSQFKLKITNDLNDFYLPKSYKSVGVGSIRCSSDNTKLTATFNNVPLGYRVFLEGFEKYPDNSDFVKHLYAENIQCGDGSSKIDGITKIIRVVDGVSSSGGNIEESSSIESSSSLEMTSTHEISSSCTQSMTTSTTDTETTLNTNTVTKTVCTECAHETSKPSTESSTIESTTTESSTIESTTTESTTTESSTIESTTIESTTIESTTIESTTIESTTIESSTIESFSIESSTTDITPSSSKATSETSCESCVRSSILSTSVAPSTSETTAWHPELLHETETISCIECTSSPSIQTQTETTSSVNSTTETITCHNCSSSSILSTSIPPAIGTTETSISSKYISCVECESSQKSESVPSISDSTTTYAEPLGNNGCALCDTPPITEAETISDTITCEENCTTTFPTYVPGVSSSELPQSGHPNILPTSSIVESSHAQPQSGVADTSTTSLSIASTASITPSHSEEYPSSSLYISPYVFSSYEALSHSKRCSWMMLLFSLLALLV</sequence>
<evidence type="ECO:0000256" key="3">
    <source>
        <dbReference type="ARBA" id="ARBA00022512"/>
    </source>
</evidence>
<keyword evidence="17" id="KW-1185">Reference proteome</keyword>
<dbReference type="OrthoDB" id="3981162at2759"/>
<evidence type="ECO:0000256" key="9">
    <source>
        <dbReference type="ARBA" id="ARBA00023136"/>
    </source>
</evidence>
<dbReference type="GO" id="GO:0007155">
    <property type="term" value="P:cell adhesion"/>
    <property type="evidence" value="ECO:0007669"/>
    <property type="project" value="UniProtKB-KW"/>
</dbReference>
<feature type="region of interest" description="Disordered" evidence="13">
    <location>
        <begin position="375"/>
        <end position="465"/>
    </location>
</feature>
<comment type="caution">
    <text evidence="16">The sequence shown here is derived from an EMBL/GenBank/DDBJ whole genome shotgun (WGS) entry which is preliminary data.</text>
</comment>
<dbReference type="Gene3D" id="2.60.40.2430">
    <property type="entry name" value="Agglutinin-like protein, N-terminal domain, N2 subdomain"/>
    <property type="match status" value="1"/>
</dbReference>
<keyword evidence="12" id="KW-0449">Lipoprotein</keyword>
<evidence type="ECO:0000256" key="7">
    <source>
        <dbReference type="ARBA" id="ARBA00022737"/>
    </source>
</evidence>
<dbReference type="RefSeq" id="XP_015467388.1">
    <property type="nucleotide sequence ID" value="XM_015611811.1"/>
</dbReference>
<dbReference type="GeneID" id="26839991"/>
<feature type="domain" description="Agglutinin-like protein N-terminal" evidence="15">
    <location>
        <begin position="50"/>
        <end position="297"/>
    </location>
</feature>
<dbReference type="Gene3D" id="2.60.40.1280">
    <property type="match status" value="1"/>
</dbReference>
<evidence type="ECO:0000256" key="2">
    <source>
        <dbReference type="ARBA" id="ARBA00004589"/>
    </source>
</evidence>
<keyword evidence="4" id="KW-0964">Secreted</keyword>
<feature type="region of interest" description="Disordered" evidence="13">
    <location>
        <begin position="318"/>
        <end position="362"/>
    </location>
</feature>
<protein>
    <recommendedName>
        <fullName evidence="15">Agglutinin-like protein N-terminal domain-containing protein</fullName>
    </recommendedName>
</protein>
<feature type="compositionally biased region" description="Low complexity" evidence="13">
    <location>
        <begin position="384"/>
        <end position="455"/>
    </location>
</feature>
<dbReference type="SUPFAM" id="SSF49401">
    <property type="entry name" value="Bacterial adhesins"/>
    <property type="match status" value="1"/>
</dbReference>
<dbReference type="InterPro" id="IPR024672">
    <property type="entry name" value="Agglutinin-like_N"/>
</dbReference>
<feature type="compositionally biased region" description="Low complexity" evidence="13">
    <location>
        <begin position="345"/>
        <end position="362"/>
    </location>
</feature>
<evidence type="ECO:0000256" key="1">
    <source>
        <dbReference type="ARBA" id="ARBA00004191"/>
    </source>
</evidence>
<dbReference type="PANTHER" id="PTHR33793">
    <property type="entry name" value="ALPHA-AGGLUTININ"/>
    <property type="match status" value="1"/>
</dbReference>
<feature type="signal peptide" evidence="14">
    <location>
        <begin position="1"/>
        <end position="20"/>
    </location>
</feature>
<feature type="compositionally biased region" description="Polar residues" evidence="13">
    <location>
        <begin position="456"/>
        <end position="465"/>
    </location>
</feature>
<dbReference type="GO" id="GO:0098552">
    <property type="term" value="C:side of membrane"/>
    <property type="evidence" value="ECO:0007669"/>
    <property type="project" value="UniProtKB-KW"/>
</dbReference>
<keyword evidence="6 14" id="KW-0732">Signal</keyword>
<keyword evidence="11" id="KW-0325">Glycoprotein</keyword>
<reference evidence="16 17" key="1">
    <citation type="submission" date="2015-11" db="EMBL/GenBank/DDBJ databases">
        <title>The genome of Debaryomyces fabryi.</title>
        <authorList>
            <person name="Tafer H."/>
            <person name="Lopandic K."/>
        </authorList>
    </citation>
    <scope>NUCLEOTIDE SEQUENCE [LARGE SCALE GENOMIC DNA]</scope>
    <source>
        <strain evidence="16 17">CBS 789</strain>
    </source>
</reference>
<keyword evidence="5" id="KW-0336">GPI-anchor</keyword>
<accession>A0A0V1PYM6</accession>
<feature type="chain" id="PRO_5006884509" description="Agglutinin-like protein N-terminal domain-containing protein" evidence="14">
    <location>
        <begin position="21"/>
        <end position="724"/>
    </location>
</feature>
<evidence type="ECO:0000256" key="14">
    <source>
        <dbReference type="SAM" id="SignalP"/>
    </source>
</evidence>
<feature type="compositionally biased region" description="Low complexity" evidence="13">
    <location>
        <begin position="318"/>
        <end position="335"/>
    </location>
</feature>
<dbReference type="Pfam" id="PF11766">
    <property type="entry name" value="Candida_ALS_N"/>
    <property type="match status" value="1"/>
</dbReference>
<dbReference type="InterPro" id="IPR011252">
    <property type="entry name" value="Fibrogen-bd_dom1"/>
</dbReference>
<proteinExistence type="predicted"/>
<keyword evidence="10" id="KW-1015">Disulfide bond</keyword>
<comment type="subcellular location">
    <subcellularLocation>
        <location evidence="2">Membrane</location>
        <topology evidence="2">Lipid-anchor</topology>
        <topology evidence="2">GPI-anchor</topology>
    </subcellularLocation>
    <subcellularLocation>
        <location evidence="1">Secreted</location>
        <location evidence="1">Cell wall</location>
    </subcellularLocation>
</comment>
<evidence type="ECO:0000256" key="5">
    <source>
        <dbReference type="ARBA" id="ARBA00022622"/>
    </source>
</evidence>
<dbReference type="PANTHER" id="PTHR33793:SF2">
    <property type="entry name" value="AGGLUTININ-LIKE PROTEIN 6"/>
    <property type="match status" value="1"/>
</dbReference>
<evidence type="ECO:0000259" key="15">
    <source>
        <dbReference type="SMART" id="SM01056"/>
    </source>
</evidence>